<dbReference type="FunFam" id="3.30.160.60:FF:000125">
    <property type="entry name" value="Putative zinc finger protein 143"/>
    <property type="match status" value="1"/>
</dbReference>
<sequence length="401" mass="44647">MSLVDARPADVAQVILPGATDGGQAPTGSNAAVNIADIGGSPTPPEAARDAKEPSELIEFEPDIFNVDSEPNGTPAVMDYPAMRDDGDGHPRRHRGSRKRIVRQPPAILPPPSLTPNGISQSGLVRQPRGVRNSRSAVSEFVCEFEGCGKVFIRKQNLRDHRRVHTNDRPYKCKFCGKAFKQASHVIDHQRLHTKVKPFLCRVCGAGFVQAGQLNNHIRRHTSDRRRPFPCPHCPFGGAEQDELDAHVREAHVLPTIVDPTRSLLDCSLCIYRGVSKADLEEHMNRHVHLRKYACTQCKYRAHTKSRLELHMMLHTGEKPFPCSVCGRRFRQKSQRETHFSTQHRFAGQKGPTTRRQTRETNEVNGIDSVEGGGTNQDSKPASPECVDVKPVILEEVICPD</sequence>
<keyword evidence="5" id="KW-0677">Repeat</keyword>
<evidence type="ECO:0000256" key="13">
    <source>
        <dbReference type="SAM" id="MobiDB-lite"/>
    </source>
</evidence>
<name>A0A1V9XYY1_9ACAR</name>
<keyword evidence="10" id="KW-0804">Transcription</keyword>
<dbReference type="FunFam" id="3.30.160.60:FF:000145">
    <property type="entry name" value="Zinc finger protein 574"/>
    <property type="match status" value="1"/>
</dbReference>
<keyword evidence="16" id="KW-1185">Reference proteome</keyword>
<comment type="similarity">
    <text evidence="3">Belongs to the krueppel C2H2-type zinc-finger protein family.</text>
</comment>
<keyword evidence="4" id="KW-0479">Metal-binding</keyword>
<dbReference type="PANTHER" id="PTHR47772:SF13">
    <property type="entry name" value="GASTRULA ZINC FINGER PROTEIN XLCGF49.1-LIKE-RELATED"/>
    <property type="match status" value="1"/>
</dbReference>
<feature type="region of interest" description="Disordered" evidence="13">
    <location>
        <begin position="79"/>
        <end position="131"/>
    </location>
</feature>
<feature type="domain" description="C2H2-type" evidence="14">
    <location>
        <begin position="141"/>
        <end position="170"/>
    </location>
</feature>
<dbReference type="InterPro" id="IPR036236">
    <property type="entry name" value="Znf_C2H2_sf"/>
</dbReference>
<evidence type="ECO:0000313" key="15">
    <source>
        <dbReference type="EMBL" id="OQR78679.1"/>
    </source>
</evidence>
<dbReference type="FunFam" id="3.30.160.60:FF:000009">
    <property type="entry name" value="zinc finger protein 79 isoform X2"/>
    <property type="match status" value="1"/>
</dbReference>
<evidence type="ECO:0000256" key="8">
    <source>
        <dbReference type="ARBA" id="ARBA00023015"/>
    </source>
</evidence>
<feature type="region of interest" description="Disordered" evidence="13">
    <location>
        <begin position="337"/>
        <end position="385"/>
    </location>
</feature>
<dbReference type="InterPro" id="IPR050636">
    <property type="entry name" value="C2H2-ZF_domain-containing"/>
</dbReference>
<dbReference type="InterPro" id="IPR013087">
    <property type="entry name" value="Znf_C2H2_type"/>
</dbReference>
<evidence type="ECO:0000256" key="3">
    <source>
        <dbReference type="ARBA" id="ARBA00006991"/>
    </source>
</evidence>
<gene>
    <name evidence="15" type="ORF">BIW11_02686</name>
</gene>
<dbReference type="Proteomes" id="UP000192247">
    <property type="component" value="Unassembled WGS sequence"/>
</dbReference>
<proteinExistence type="inferred from homology"/>
<evidence type="ECO:0000256" key="11">
    <source>
        <dbReference type="ARBA" id="ARBA00023242"/>
    </source>
</evidence>
<dbReference type="PROSITE" id="PS50157">
    <property type="entry name" value="ZINC_FINGER_C2H2_2"/>
    <property type="match status" value="5"/>
</dbReference>
<dbReference type="Pfam" id="PF00096">
    <property type="entry name" value="zf-C2H2"/>
    <property type="match status" value="4"/>
</dbReference>
<keyword evidence="11" id="KW-0539">Nucleus</keyword>
<dbReference type="SMART" id="SM00355">
    <property type="entry name" value="ZnF_C2H2"/>
    <property type="match status" value="7"/>
</dbReference>
<dbReference type="InParanoid" id="A0A1V9XYY1"/>
<evidence type="ECO:0000259" key="14">
    <source>
        <dbReference type="PROSITE" id="PS50157"/>
    </source>
</evidence>
<keyword evidence="8" id="KW-0805">Transcription regulation</keyword>
<accession>A0A1V9XYY1</accession>
<dbReference type="AlphaFoldDB" id="A0A1V9XYY1"/>
<keyword evidence="7" id="KW-0862">Zinc</keyword>
<dbReference type="GO" id="GO:0008270">
    <property type="term" value="F:zinc ion binding"/>
    <property type="evidence" value="ECO:0007669"/>
    <property type="project" value="UniProtKB-KW"/>
</dbReference>
<dbReference type="Gene3D" id="3.30.160.60">
    <property type="entry name" value="Classic Zinc Finger"/>
    <property type="match status" value="6"/>
</dbReference>
<keyword evidence="6 12" id="KW-0863">Zinc-finger</keyword>
<dbReference type="OrthoDB" id="6500086at2759"/>
<evidence type="ECO:0000256" key="6">
    <source>
        <dbReference type="ARBA" id="ARBA00022771"/>
    </source>
</evidence>
<evidence type="ECO:0000256" key="10">
    <source>
        <dbReference type="ARBA" id="ARBA00023163"/>
    </source>
</evidence>
<dbReference type="SUPFAM" id="SSF57667">
    <property type="entry name" value="beta-beta-alpha zinc fingers"/>
    <property type="match status" value="3"/>
</dbReference>
<evidence type="ECO:0000256" key="4">
    <source>
        <dbReference type="ARBA" id="ARBA00022723"/>
    </source>
</evidence>
<comment type="function">
    <text evidence="1">May be involved in transcriptional regulation.</text>
</comment>
<dbReference type="GO" id="GO:0005634">
    <property type="term" value="C:nucleus"/>
    <property type="evidence" value="ECO:0007669"/>
    <property type="project" value="UniProtKB-SubCell"/>
</dbReference>
<comment type="subcellular location">
    <subcellularLocation>
        <location evidence="2">Nucleus</location>
    </subcellularLocation>
</comment>
<evidence type="ECO:0000256" key="5">
    <source>
        <dbReference type="ARBA" id="ARBA00022737"/>
    </source>
</evidence>
<feature type="compositionally biased region" description="Basic residues" evidence="13">
    <location>
        <begin position="91"/>
        <end position="102"/>
    </location>
</feature>
<evidence type="ECO:0000256" key="9">
    <source>
        <dbReference type="ARBA" id="ARBA00023125"/>
    </source>
</evidence>
<evidence type="ECO:0000256" key="2">
    <source>
        <dbReference type="ARBA" id="ARBA00004123"/>
    </source>
</evidence>
<evidence type="ECO:0000256" key="1">
    <source>
        <dbReference type="ARBA" id="ARBA00003767"/>
    </source>
</evidence>
<feature type="domain" description="C2H2-type" evidence="14">
    <location>
        <begin position="199"/>
        <end position="226"/>
    </location>
</feature>
<feature type="domain" description="C2H2-type" evidence="14">
    <location>
        <begin position="321"/>
        <end position="344"/>
    </location>
</feature>
<dbReference type="PROSITE" id="PS00028">
    <property type="entry name" value="ZINC_FINGER_C2H2_1"/>
    <property type="match status" value="4"/>
</dbReference>
<dbReference type="PANTHER" id="PTHR47772">
    <property type="entry name" value="ZINC FINGER PROTEIN 200"/>
    <property type="match status" value="1"/>
</dbReference>
<dbReference type="FunFam" id="3.30.160.60:FF:000446">
    <property type="entry name" value="Zinc finger protein"/>
    <property type="match status" value="1"/>
</dbReference>
<feature type="domain" description="C2H2-type" evidence="14">
    <location>
        <begin position="293"/>
        <end position="320"/>
    </location>
</feature>
<reference evidence="15 16" key="1">
    <citation type="journal article" date="2017" name="Gigascience">
        <title>Draft genome of the honey bee ectoparasitic mite, Tropilaelaps mercedesae, is shaped by the parasitic life history.</title>
        <authorList>
            <person name="Dong X."/>
            <person name="Armstrong S.D."/>
            <person name="Xia D."/>
            <person name="Makepeace B.L."/>
            <person name="Darby A.C."/>
            <person name="Kadowaki T."/>
        </authorList>
    </citation>
    <scope>NUCLEOTIDE SEQUENCE [LARGE SCALE GENOMIC DNA]</scope>
    <source>
        <strain evidence="15">Wuxi-XJTLU</strain>
    </source>
</reference>
<evidence type="ECO:0000313" key="16">
    <source>
        <dbReference type="Proteomes" id="UP000192247"/>
    </source>
</evidence>
<dbReference type="GO" id="GO:0003677">
    <property type="term" value="F:DNA binding"/>
    <property type="evidence" value="ECO:0007669"/>
    <property type="project" value="UniProtKB-KW"/>
</dbReference>
<keyword evidence="9" id="KW-0238">DNA-binding</keyword>
<comment type="caution">
    <text evidence="15">The sequence shown here is derived from an EMBL/GenBank/DDBJ whole genome shotgun (WGS) entry which is preliminary data.</text>
</comment>
<protein>
    <submittedName>
        <fullName evidence="15">Gastrula zinc finger protein XlCGF57.1 isoform X1</fullName>
    </submittedName>
</protein>
<evidence type="ECO:0000256" key="7">
    <source>
        <dbReference type="ARBA" id="ARBA00022833"/>
    </source>
</evidence>
<dbReference type="STRING" id="418985.A0A1V9XYY1"/>
<feature type="domain" description="C2H2-type" evidence="14">
    <location>
        <begin position="171"/>
        <end position="198"/>
    </location>
</feature>
<organism evidence="15 16">
    <name type="scientific">Tropilaelaps mercedesae</name>
    <dbReference type="NCBI Taxonomy" id="418985"/>
    <lineage>
        <taxon>Eukaryota</taxon>
        <taxon>Metazoa</taxon>
        <taxon>Ecdysozoa</taxon>
        <taxon>Arthropoda</taxon>
        <taxon>Chelicerata</taxon>
        <taxon>Arachnida</taxon>
        <taxon>Acari</taxon>
        <taxon>Parasitiformes</taxon>
        <taxon>Mesostigmata</taxon>
        <taxon>Gamasina</taxon>
        <taxon>Dermanyssoidea</taxon>
        <taxon>Laelapidae</taxon>
        <taxon>Tropilaelaps</taxon>
    </lineage>
</organism>
<dbReference type="EMBL" id="MNPL01001925">
    <property type="protein sequence ID" value="OQR78679.1"/>
    <property type="molecule type" value="Genomic_DNA"/>
</dbReference>
<evidence type="ECO:0000256" key="12">
    <source>
        <dbReference type="PROSITE-ProRule" id="PRU00042"/>
    </source>
</evidence>